<dbReference type="NCBIfam" id="NF040521">
    <property type="entry name" value="C45_proenzyme"/>
    <property type="match status" value="1"/>
</dbReference>
<dbReference type="PANTHER" id="PTHR34180:SF1">
    <property type="entry name" value="BETA-ALANYL-DOPAMINE_CARCININE HYDROLASE"/>
    <property type="match status" value="1"/>
</dbReference>
<evidence type="ECO:0000313" key="3">
    <source>
        <dbReference type="Proteomes" id="UP000317648"/>
    </source>
</evidence>
<protein>
    <submittedName>
        <fullName evidence="2">Acyl-coenzyme A:6-aminopenicillanic acid acyl-transferase</fullName>
    </submittedName>
</protein>
<organism evidence="2 3">
    <name type="scientific">Lignipirellula cremea</name>
    <dbReference type="NCBI Taxonomy" id="2528010"/>
    <lineage>
        <taxon>Bacteria</taxon>
        <taxon>Pseudomonadati</taxon>
        <taxon>Planctomycetota</taxon>
        <taxon>Planctomycetia</taxon>
        <taxon>Pirellulales</taxon>
        <taxon>Pirellulaceae</taxon>
        <taxon>Lignipirellula</taxon>
    </lineage>
</organism>
<dbReference type="Proteomes" id="UP000317648">
    <property type="component" value="Chromosome"/>
</dbReference>
<dbReference type="Gene3D" id="3.60.60.10">
    <property type="entry name" value="Penicillin V Acylase, Chain A"/>
    <property type="match status" value="1"/>
</dbReference>
<reference evidence="2 3" key="1">
    <citation type="submission" date="2019-02" db="EMBL/GenBank/DDBJ databases">
        <title>Deep-cultivation of Planctomycetes and their phenomic and genomic characterization uncovers novel biology.</title>
        <authorList>
            <person name="Wiegand S."/>
            <person name="Jogler M."/>
            <person name="Boedeker C."/>
            <person name="Pinto D."/>
            <person name="Vollmers J."/>
            <person name="Rivas-Marin E."/>
            <person name="Kohn T."/>
            <person name="Peeters S.H."/>
            <person name="Heuer A."/>
            <person name="Rast P."/>
            <person name="Oberbeckmann S."/>
            <person name="Bunk B."/>
            <person name="Jeske O."/>
            <person name="Meyerdierks A."/>
            <person name="Storesund J.E."/>
            <person name="Kallscheuer N."/>
            <person name="Luecker S."/>
            <person name="Lage O.M."/>
            <person name="Pohl T."/>
            <person name="Merkel B.J."/>
            <person name="Hornburger P."/>
            <person name="Mueller R.-W."/>
            <person name="Bruemmer F."/>
            <person name="Labrenz M."/>
            <person name="Spormann A.M."/>
            <person name="Op den Camp H."/>
            <person name="Overmann J."/>
            <person name="Amann R."/>
            <person name="Jetten M.S.M."/>
            <person name="Mascher T."/>
            <person name="Medema M.H."/>
            <person name="Devos D.P."/>
            <person name="Kaster A.-K."/>
            <person name="Ovreas L."/>
            <person name="Rohde M."/>
            <person name="Galperin M.Y."/>
            <person name="Jogler C."/>
        </authorList>
    </citation>
    <scope>NUCLEOTIDE SEQUENCE [LARGE SCALE GENOMIC DNA]</scope>
    <source>
        <strain evidence="2 3">Pla85_3_4</strain>
    </source>
</reference>
<feature type="domain" description="Peptidase C45 hydrolase" evidence="1">
    <location>
        <begin position="150"/>
        <end position="348"/>
    </location>
</feature>
<dbReference type="PANTHER" id="PTHR34180">
    <property type="entry name" value="PEPTIDASE C45"/>
    <property type="match status" value="1"/>
</dbReference>
<dbReference type="AlphaFoldDB" id="A0A518DT21"/>
<dbReference type="RefSeq" id="WP_145053736.1">
    <property type="nucleotide sequence ID" value="NZ_CP036433.1"/>
</dbReference>
<keyword evidence="2" id="KW-0808">Transferase</keyword>
<dbReference type="KEGG" id="lcre:Pla8534_27560"/>
<evidence type="ECO:0000313" key="2">
    <source>
        <dbReference type="EMBL" id="QDU94948.1"/>
    </source>
</evidence>
<dbReference type="Pfam" id="PF03417">
    <property type="entry name" value="AAT"/>
    <property type="match status" value="1"/>
</dbReference>
<accession>A0A518DT21</accession>
<evidence type="ECO:0000259" key="1">
    <source>
        <dbReference type="Pfam" id="PF03417"/>
    </source>
</evidence>
<gene>
    <name evidence="2" type="ORF">Pla8534_27560</name>
</gene>
<proteinExistence type="predicted"/>
<dbReference type="InterPro" id="IPR047794">
    <property type="entry name" value="C45_proenzyme-like"/>
</dbReference>
<name>A0A518DT21_9BACT</name>
<dbReference type="EMBL" id="CP036433">
    <property type="protein sequence ID" value="QDU94948.1"/>
    <property type="molecule type" value="Genomic_DNA"/>
</dbReference>
<dbReference type="GO" id="GO:0016740">
    <property type="term" value="F:transferase activity"/>
    <property type="evidence" value="ECO:0007669"/>
    <property type="project" value="UniProtKB-KW"/>
</dbReference>
<dbReference type="OrthoDB" id="5480874at2"/>
<dbReference type="InterPro" id="IPR047801">
    <property type="entry name" value="Peptidase_C45"/>
</dbReference>
<dbReference type="InterPro" id="IPR005079">
    <property type="entry name" value="Peptidase_C45_hydrolase"/>
</dbReference>
<sequence length="399" mass="43577">MSVLNSVQSEQVVPQINAIAHGESYALGYELGETLRQRIHHCFDILSSLEFFRLQQPWWMPYTAFLWSAESRAQSLLQAHVERSFPQMFERINGMAAGSGVRVGTLYLYLALEAVMASIDSATRVDQIPEPFAACTALAARGERSAFGSPFVVHNFDNVAQSREFFVVREICRPQQYRSLEFTGAPLGGVIDGVNEAGLCIAYDYAMTVDGEQSGPPVSLAIDDALGACSTVAAAAQRIQSHPRCGGAILMLADASGDIASLELSSTRSFLRRPSSGEDVLHHSNAFQASTMKKVQVSPHACYAETTPFGLRGQRVLQSPERRDERLHGLLSQLGRLGAEEVGQLISDHGPDGQPSSDTVCMHGDHWSTIASLQLFPVERKMRIGYGPACQAEFRELSL</sequence>
<keyword evidence="3" id="KW-1185">Reference proteome</keyword>